<dbReference type="InterPro" id="IPR050109">
    <property type="entry name" value="HTH-type_TetR-like_transc_reg"/>
</dbReference>
<protein>
    <submittedName>
        <fullName evidence="6">TetR family transcriptional regulator</fullName>
    </submittedName>
</protein>
<keyword evidence="7" id="KW-1185">Reference proteome</keyword>
<evidence type="ECO:0000256" key="1">
    <source>
        <dbReference type="ARBA" id="ARBA00023015"/>
    </source>
</evidence>
<gene>
    <name evidence="6" type="ORF">ACFSJG_14545</name>
</gene>
<sequence length="210" mass="22287">MTNRVPFQQATRTLLRDSVLGAMRELLAGKDWSEITMTDVATAAGVSRQTVYNEFGSRQGLAQAYGLSLADVFVDTVDAAVYAHVGRAHDALVAGFTGFFERAAADPLVQSLLGGAVKPDLLRLITTDGAVLIDHAAARLAETFRRSWVQASEANAVVLGRGIARLAISYIAMPPEPDRDVPADLARVFAPFVEAIGSAGGDGPGTTRFR</sequence>
<dbReference type="SUPFAM" id="SSF46689">
    <property type="entry name" value="Homeodomain-like"/>
    <property type="match status" value="1"/>
</dbReference>
<feature type="DNA-binding region" description="H-T-H motif" evidence="4">
    <location>
        <begin position="36"/>
        <end position="55"/>
    </location>
</feature>
<evidence type="ECO:0000256" key="4">
    <source>
        <dbReference type="PROSITE-ProRule" id="PRU00335"/>
    </source>
</evidence>
<name>A0ABW4P5Q6_9NOCA</name>
<dbReference type="PRINTS" id="PR00455">
    <property type="entry name" value="HTHTETR"/>
</dbReference>
<evidence type="ECO:0000313" key="7">
    <source>
        <dbReference type="Proteomes" id="UP001597286"/>
    </source>
</evidence>
<dbReference type="EMBL" id="JBHUFB010000010">
    <property type="protein sequence ID" value="MFD1813438.1"/>
    <property type="molecule type" value="Genomic_DNA"/>
</dbReference>
<dbReference type="Pfam" id="PF18556">
    <property type="entry name" value="TetR_C_35"/>
    <property type="match status" value="1"/>
</dbReference>
<dbReference type="PANTHER" id="PTHR30055:SF234">
    <property type="entry name" value="HTH-TYPE TRANSCRIPTIONAL REGULATOR BETI"/>
    <property type="match status" value="1"/>
</dbReference>
<dbReference type="InterPro" id="IPR040611">
    <property type="entry name" value="AlkX_C"/>
</dbReference>
<keyword evidence="1" id="KW-0805">Transcription regulation</keyword>
<dbReference type="Proteomes" id="UP001597286">
    <property type="component" value="Unassembled WGS sequence"/>
</dbReference>
<evidence type="ECO:0000256" key="2">
    <source>
        <dbReference type="ARBA" id="ARBA00023125"/>
    </source>
</evidence>
<reference evidence="7" key="1">
    <citation type="journal article" date="2019" name="Int. J. Syst. Evol. Microbiol.">
        <title>The Global Catalogue of Microorganisms (GCM) 10K type strain sequencing project: providing services to taxonomists for standard genome sequencing and annotation.</title>
        <authorList>
            <consortium name="The Broad Institute Genomics Platform"/>
            <consortium name="The Broad Institute Genome Sequencing Center for Infectious Disease"/>
            <person name="Wu L."/>
            <person name="Ma J."/>
        </authorList>
    </citation>
    <scope>NUCLEOTIDE SEQUENCE [LARGE SCALE GENOMIC DNA]</scope>
    <source>
        <strain evidence="7">DT72</strain>
    </source>
</reference>
<dbReference type="InterPro" id="IPR001647">
    <property type="entry name" value="HTH_TetR"/>
</dbReference>
<accession>A0ABW4P5Q6</accession>
<evidence type="ECO:0000313" key="6">
    <source>
        <dbReference type="EMBL" id="MFD1813438.1"/>
    </source>
</evidence>
<comment type="caution">
    <text evidence="6">The sequence shown here is derived from an EMBL/GenBank/DDBJ whole genome shotgun (WGS) entry which is preliminary data.</text>
</comment>
<dbReference type="Gene3D" id="1.10.357.10">
    <property type="entry name" value="Tetracycline Repressor, domain 2"/>
    <property type="match status" value="1"/>
</dbReference>
<dbReference type="InterPro" id="IPR009057">
    <property type="entry name" value="Homeodomain-like_sf"/>
</dbReference>
<keyword evidence="2 4" id="KW-0238">DNA-binding</keyword>
<dbReference type="PROSITE" id="PS50977">
    <property type="entry name" value="HTH_TETR_2"/>
    <property type="match status" value="1"/>
</dbReference>
<proteinExistence type="predicted"/>
<dbReference type="PANTHER" id="PTHR30055">
    <property type="entry name" value="HTH-TYPE TRANSCRIPTIONAL REGULATOR RUTR"/>
    <property type="match status" value="1"/>
</dbReference>
<dbReference type="Pfam" id="PF00440">
    <property type="entry name" value="TetR_N"/>
    <property type="match status" value="1"/>
</dbReference>
<keyword evidence="3" id="KW-0804">Transcription</keyword>
<dbReference type="RefSeq" id="WP_378485897.1">
    <property type="nucleotide sequence ID" value="NZ_JBHUFB010000010.1"/>
</dbReference>
<feature type="domain" description="HTH tetR-type" evidence="5">
    <location>
        <begin position="13"/>
        <end position="73"/>
    </location>
</feature>
<evidence type="ECO:0000259" key="5">
    <source>
        <dbReference type="PROSITE" id="PS50977"/>
    </source>
</evidence>
<evidence type="ECO:0000256" key="3">
    <source>
        <dbReference type="ARBA" id="ARBA00023163"/>
    </source>
</evidence>
<organism evidence="6 7">
    <name type="scientific">Rhodococcus gannanensis</name>
    <dbReference type="NCBI Taxonomy" id="1960308"/>
    <lineage>
        <taxon>Bacteria</taxon>
        <taxon>Bacillati</taxon>
        <taxon>Actinomycetota</taxon>
        <taxon>Actinomycetes</taxon>
        <taxon>Mycobacteriales</taxon>
        <taxon>Nocardiaceae</taxon>
        <taxon>Rhodococcus</taxon>
    </lineage>
</organism>